<evidence type="ECO:0000313" key="6">
    <source>
        <dbReference type="EMBL" id="TFB86486.1"/>
    </source>
</evidence>
<comment type="caution">
    <text evidence="6">The sequence shown here is derived from an EMBL/GenBank/DDBJ whole genome shotgun (WGS) entry which is preliminary data.</text>
</comment>
<dbReference type="NCBIfam" id="NF005568">
    <property type="entry name" value="PRK07239.1"/>
    <property type="match status" value="1"/>
</dbReference>
<dbReference type="InterPro" id="IPR036388">
    <property type="entry name" value="WH-like_DNA-bd_sf"/>
</dbReference>
<dbReference type="InterPro" id="IPR039793">
    <property type="entry name" value="UROS/Hem4"/>
</dbReference>
<dbReference type="STRING" id="995038.SAMN05216274_10637"/>
<evidence type="ECO:0000256" key="3">
    <source>
        <dbReference type="SAM" id="MobiDB-lite"/>
    </source>
</evidence>
<dbReference type="GO" id="GO:0004852">
    <property type="term" value="F:uroporphyrinogen-III synthase activity"/>
    <property type="evidence" value="ECO:0007669"/>
    <property type="project" value="UniProtKB-EC"/>
</dbReference>
<evidence type="ECO:0000259" key="4">
    <source>
        <dbReference type="PROSITE" id="PS51755"/>
    </source>
</evidence>
<evidence type="ECO:0000256" key="1">
    <source>
        <dbReference type="ARBA" id="ARBA00023125"/>
    </source>
</evidence>
<dbReference type="EMBL" id="FOPW01000006">
    <property type="protein sequence ID" value="SFH47570.1"/>
    <property type="molecule type" value="Genomic_DNA"/>
</dbReference>
<dbReference type="PANTHER" id="PTHR40082:SF1">
    <property type="entry name" value="BLR5956 PROTEIN"/>
    <property type="match status" value="1"/>
</dbReference>
<dbReference type="EC" id="4.2.1.75" evidence="6"/>
<dbReference type="GO" id="GO:0006780">
    <property type="term" value="P:uroporphyrinogen III biosynthetic process"/>
    <property type="evidence" value="ECO:0007669"/>
    <property type="project" value="InterPro"/>
</dbReference>
<dbReference type="InterPro" id="IPR001867">
    <property type="entry name" value="OmpR/PhoB-type_DNA-bd"/>
</dbReference>
<proteinExistence type="predicted"/>
<protein>
    <submittedName>
        <fullName evidence="6">Uroporphyrinogen-III synthase</fullName>
        <ecNumber evidence="6">4.2.1.75</ecNumber>
    </submittedName>
</protein>
<keyword evidence="7" id="KW-1185">Reference proteome</keyword>
<keyword evidence="6" id="KW-0456">Lyase</keyword>
<dbReference type="SMART" id="SM00862">
    <property type="entry name" value="Trans_reg_C"/>
    <property type="match status" value="1"/>
</dbReference>
<evidence type="ECO:0000313" key="5">
    <source>
        <dbReference type="EMBL" id="SFH47570.1"/>
    </source>
</evidence>
<keyword evidence="1 2" id="KW-0238">DNA-binding</keyword>
<feature type="compositionally biased region" description="Low complexity" evidence="3">
    <location>
        <begin position="7"/>
        <end position="21"/>
    </location>
</feature>
<evidence type="ECO:0000313" key="8">
    <source>
        <dbReference type="Proteomes" id="UP000297963"/>
    </source>
</evidence>
<sequence length="412" mass="44086">MAATNDGAEAASGGEPAESASQLPAPDRQAQHVRLPGATEPIEVAAPFLQPNQLEGFRIGVTSDRRSSDLIDAFERRGARVVHAPTLRIAHSQQDGPLLDDTRTMIAARPDLLLATTGYGVRRWFEVAEADGIGSELTDALADTTILVRGPKARGGIRATGLNDSGMSDSETTASLVDKVLAEYPPGLTIGIQVHGATDEVQLDRLRAVHQRVLVVAPYRWIAMDDSDARVYKLVEAICSRQLDCVTFTSAPAVHALFTAAEGMDVYPELIAALQTQVCAAAVGPVTSAPLIAAGIAPIQPTRFRMGALIRLVCEHLEQNMVERIETQNGLLQLRGSIVQIGEERVQLPPTALAILRALVRARGAVVSREDLALAGYSDDHAMEVSLSRLRQTLAVPGLVATVVKRGYRLNV</sequence>
<feature type="domain" description="OmpR/PhoB-type" evidence="4">
    <location>
        <begin position="322"/>
        <end position="412"/>
    </location>
</feature>
<dbReference type="GO" id="GO:0006355">
    <property type="term" value="P:regulation of DNA-templated transcription"/>
    <property type="evidence" value="ECO:0007669"/>
    <property type="project" value="InterPro"/>
</dbReference>
<dbReference type="InterPro" id="IPR036108">
    <property type="entry name" value="4pyrrol_syn_uPrphyn_synt_sf"/>
</dbReference>
<dbReference type="GO" id="GO:0000160">
    <property type="term" value="P:phosphorelay signal transduction system"/>
    <property type="evidence" value="ECO:0007669"/>
    <property type="project" value="InterPro"/>
</dbReference>
<dbReference type="Gene3D" id="3.40.50.10090">
    <property type="match status" value="2"/>
</dbReference>
<dbReference type="SUPFAM" id="SSF46894">
    <property type="entry name" value="C-terminal effector domain of the bipartite response regulators"/>
    <property type="match status" value="1"/>
</dbReference>
<dbReference type="GO" id="GO:0003677">
    <property type="term" value="F:DNA binding"/>
    <property type="evidence" value="ECO:0007669"/>
    <property type="project" value="UniProtKB-UniRule"/>
</dbReference>
<reference evidence="6 8" key="2">
    <citation type="submission" date="2019-03" db="EMBL/GenBank/DDBJ databases">
        <title>Genomics of glacier-inhabiting Cryobacterium strains.</title>
        <authorList>
            <person name="Liu Q."/>
            <person name="Xin Y.-H."/>
        </authorList>
    </citation>
    <scope>NUCLEOTIDE SEQUENCE [LARGE SCALE GENOMIC DNA]</scope>
    <source>
        <strain evidence="6 8">Hh34</strain>
    </source>
</reference>
<dbReference type="InterPro" id="IPR003754">
    <property type="entry name" value="4pyrrol_synth_uPrphyn_synth"/>
</dbReference>
<reference evidence="5 7" key="1">
    <citation type="submission" date="2016-10" db="EMBL/GenBank/DDBJ databases">
        <authorList>
            <person name="Varghese N."/>
            <person name="Submissions S."/>
        </authorList>
    </citation>
    <scope>NUCLEOTIDE SEQUENCE [LARGE SCALE GENOMIC DNA]</scope>
    <source>
        <strain evidence="5 7">GMCC 1.11211</strain>
    </source>
</reference>
<dbReference type="PROSITE" id="PS51755">
    <property type="entry name" value="OMPR_PHOB"/>
    <property type="match status" value="1"/>
</dbReference>
<dbReference type="Pfam" id="PF02602">
    <property type="entry name" value="HEM4"/>
    <property type="match status" value="1"/>
</dbReference>
<accession>A0A1I3ACD2</accession>
<dbReference type="RefSeq" id="WP_092449225.1">
    <property type="nucleotide sequence ID" value="NZ_BKAC01000005.1"/>
</dbReference>
<organism evidence="6 8">
    <name type="scientific">Cryobacterium levicorallinum</name>
    <dbReference type="NCBI Taxonomy" id="995038"/>
    <lineage>
        <taxon>Bacteria</taxon>
        <taxon>Bacillati</taxon>
        <taxon>Actinomycetota</taxon>
        <taxon>Actinomycetes</taxon>
        <taxon>Micrococcales</taxon>
        <taxon>Microbacteriaceae</taxon>
        <taxon>Cryobacterium</taxon>
    </lineage>
</organism>
<gene>
    <name evidence="6" type="ORF">E3O11_04120</name>
    <name evidence="5" type="ORF">SAMN05216274_10637</name>
</gene>
<dbReference type="Proteomes" id="UP000297963">
    <property type="component" value="Unassembled WGS sequence"/>
</dbReference>
<dbReference type="Pfam" id="PF00486">
    <property type="entry name" value="Trans_reg_C"/>
    <property type="match status" value="1"/>
</dbReference>
<feature type="region of interest" description="Disordered" evidence="3">
    <location>
        <begin position="1"/>
        <end position="33"/>
    </location>
</feature>
<name>A0A1I3ACD2_9MICO</name>
<dbReference type="SUPFAM" id="SSF69618">
    <property type="entry name" value="HemD-like"/>
    <property type="match status" value="1"/>
</dbReference>
<dbReference type="CDD" id="cd00383">
    <property type="entry name" value="trans_reg_C"/>
    <property type="match status" value="1"/>
</dbReference>
<dbReference type="Proteomes" id="UP000199681">
    <property type="component" value="Unassembled WGS sequence"/>
</dbReference>
<evidence type="ECO:0000256" key="2">
    <source>
        <dbReference type="PROSITE-ProRule" id="PRU01091"/>
    </source>
</evidence>
<feature type="DNA-binding region" description="OmpR/PhoB-type" evidence="2">
    <location>
        <begin position="322"/>
        <end position="412"/>
    </location>
</feature>
<dbReference type="PANTHER" id="PTHR40082">
    <property type="entry name" value="BLR5956 PROTEIN"/>
    <property type="match status" value="1"/>
</dbReference>
<dbReference type="Gene3D" id="1.10.10.10">
    <property type="entry name" value="Winged helix-like DNA-binding domain superfamily/Winged helix DNA-binding domain"/>
    <property type="match status" value="1"/>
</dbReference>
<dbReference type="InterPro" id="IPR016032">
    <property type="entry name" value="Sig_transdc_resp-reg_C-effctor"/>
</dbReference>
<dbReference type="CDD" id="cd06578">
    <property type="entry name" value="HemD"/>
    <property type="match status" value="1"/>
</dbReference>
<evidence type="ECO:0000313" key="7">
    <source>
        <dbReference type="Proteomes" id="UP000199681"/>
    </source>
</evidence>
<dbReference type="AlphaFoldDB" id="A0A1I3ACD2"/>
<dbReference type="EMBL" id="SOFE01000008">
    <property type="protein sequence ID" value="TFB86486.1"/>
    <property type="molecule type" value="Genomic_DNA"/>
</dbReference>